<dbReference type="GO" id="GO:0003755">
    <property type="term" value="F:peptidyl-prolyl cis-trans isomerase activity"/>
    <property type="evidence" value="ECO:0000318"/>
    <property type="project" value="GO_Central"/>
</dbReference>
<dbReference type="InterPro" id="IPR000297">
    <property type="entry name" value="PPIase_PpiC"/>
</dbReference>
<evidence type="ECO:0000256" key="7">
    <source>
        <dbReference type="RuleBase" id="RU363014"/>
    </source>
</evidence>
<evidence type="ECO:0000256" key="4">
    <source>
        <dbReference type="ARBA" id="ARBA00023235"/>
    </source>
</evidence>
<dbReference type="RefSeq" id="XP_024385718.1">
    <property type="nucleotide sequence ID" value="XM_024529950.1"/>
</dbReference>
<evidence type="ECO:0000313" key="9">
    <source>
        <dbReference type="EnsemblPlants" id="Pp3c10_25090V3.2"/>
    </source>
</evidence>
<dbReference type="EC" id="5.2.1.8" evidence="7"/>
<evidence type="ECO:0000256" key="5">
    <source>
        <dbReference type="ARBA" id="ARBA00054757"/>
    </source>
</evidence>
<dbReference type="FunCoup" id="A0A7I4EZD6">
    <property type="interactions" value="4144"/>
</dbReference>
<feature type="domain" description="PpiC" evidence="8">
    <location>
        <begin position="61"/>
        <end position="176"/>
    </location>
</feature>
<sequence length="176" mass="19576">MKDRWLCGRGANGQLRCDEASPPPLPPHILPPTRRYFLRSLPCVIHRTTSIWCFGGDMSSTEKVRGSHLLVKHQGSRRPASWKDPEGRIIRKTTRDDAVAKLMQFKSDIESGRATLADLATQNSDCSSAKRGGDLGWFGRGQMQEPFERATFNLNVGELSDIIDTDSGSHIILRTG</sequence>
<organism evidence="9 10">
    <name type="scientific">Physcomitrium patens</name>
    <name type="common">Spreading-leaved earth moss</name>
    <name type="synonym">Physcomitrella patens</name>
    <dbReference type="NCBI Taxonomy" id="3218"/>
    <lineage>
        <taxon>Eukaryota</taxon>
        <taxon>Viridiplantae</taxon>
        <taxon>Streptophyta</taxon>
        <taxon>Embryophyta</taxon>
        <taxon>Bryophyta</taxon>
        <taxon>Bryophytina</taxon>
        <taxon>Bryopsida</taxon>
        <taxon>Funariidae</taxon>
        <taxon>Funariales</taxon>
        <taxon>Funariaceae</taxon>
        <taxon>Physcomitrium</taxon>
    </lineage>
</organism>
<dbReference type="SUPFAM" id="SSF54534">
    <property type="entry name" value="FKBP-like"/>
    <property type="match status" value="1"/>
</dbReference>
<evidence type="ECO:0000256" key="1">
    <source>
        <dbReference type="ARBA" id="ARBA00000971"/>
    </source>
</evidence>
<name>A0A7I4EZD6_PHYPA</name>
<comment type="similarity">
    <text evidence="2">Belongs to the PpiC/parvulin rotamase family.</text>
</comment>
<dbReference type="GO" id="GO:0005829">
    <property type="term" value="C:cytosol"/>
    <property type="evidence" value="ECO:0000318"/>
    <property type="project" value="GO_Central"/>
</dbReference>
<dbReference type="PANTHER" id="PTHR10657:SF4">
    <property type="entry name" value="PEPTIDYL-PROLYL CIS-TRANS ISOMERASE-RELATED"/>
    <property type="match status" value="1"/>
</dbReference>
<dbReference type="EMBL" id="ABEU02000010">
    <property type="status" value="NOT_ANNOTATED_CDS"/>
    <property type="molecule type" value="Genomic_DNA"/>
</dbReference>
<reference evidence="9" key="3">
    <citation type="submission" date="2020-12" db="UniProtKB">
        <authorList>
            <consortium name="EnsemblPlants"/>
        </authorList>
    </citation>
    <scope>IDENTIFICATION</scope>
</reference>
<evidence type="ECO:0000259" key="8">
    <source>
        <dbReference type="PROSITE" id="PS50198"/>
    </source>
</evidence>
<reference evidence="9 10" key="2">
    <citation type="journal article" date="2018" name="Plant J.">
        <title>The Physcomitrella patens chromosome-scale assembly reveals moss genome structure and evolution.</title>
        <authorList>
            <person name="Lang D."/>
            <person name="Ullrich K.K."/>
            <person name="Murat F."/>
            <person name="Fuchs J."/>
            <person name="Jenkins J."/>
            <person name="Haas F.B."/>
            <person name="Piednoel M."/>
            <person name="Gundlach H."/>
            <person name="Van Bel M."/>
            <person name="Meyberg R."/>
            <person name="Vives C."/>
            <person name="Morata J."/>
            <person name="Symeonidi A."/>
            <person name="Hiss M."/>
            <person name="Muchero W."/>
            <person name="Kamisugi Y."/>
            <person name="Saleh O."/>
            <person name="Blanc G."/>
            <person name="Decker E.L."/>
            <person name="van Gessel N."/>
            <person name="Grimwood J."/>
            <person name="Hayes R.D."/>
            <person name="Graham S.W."/>
            <person name="Gunter L.E."/>
            <person name="McDaniel S.F."/>
            <person name="Hoernstein S.N.W."/>
            <person name="Larsson A."/>
            <person name="Li F.W."/>
            <person name="Perroud P.F."/>
            <person name="Phillips J."/>
            <person name="Ranjan P."/>
            <person name="Rokshar D.S."/>
            <person name="Rothfels C.J."/>
            <person name="Schneider L."/>
            <person name="Shu S."/>
            <person name="Stevenson D.W."/>
            <person name="Thummler F."/>
            <person name="Tillich M."/>
            <person name="Villarreal Aguilar J.C."/>
            <person name="Widiez T."/>
            <person name="Wong G.K."/>
            <person name="Wymore A."/>
            <person name="Zhang Y."/>
            <person name="Zimmer A.D."/>
            <person name="Quatrano R.S."/>
            <person name="Mayer K.F.X."/>
            <person name="Goodstein D."/>
            <person name="Casacuberta J.M."/>
            <person name="Vandepoele K."/>
            <person name="Reski R."/>
            <person name="Cuming A.C."/>
            <person name="Tuskan G.A."/>
            <person name="Maumus F."/>
            <person name="Salse J."/>
            <person name="Schmutz J."/>
            <person name="Rensing S.A."/>
        </authorList>
    </citation>
    <scope>NUCLEOTIDE SEQUENCE [LARGE SCALE GENOMIC DNA]</scope>
    <source>
        <strain evidence="9 10">cv. Gransden 2004</strain>
    </source>
</reference>
<dbReference type="AlphaFoldDB" id="A0A7I4EZD6"/>
<dbReference type="Gene3D" id="3.10.50.40">
    <property type="match status" value="1"/>
</dbReference>
<keyword evidence="4 6" id="KW-0413">Isomerase</keyword>
<dbReference type="Proteomes" id="UP000006727">
    <property type="component" value="Chromosome 10"/>
</dbReference>
<evidence type="ECO:0000313" key="10">
    <source>
        <dbReference type="Proteomes" id="UP000006727"/>
    </source>
</evidence>
<evidence type="ECO:0000256" key="2">
    <source>
        <dbReference type="ARBA" id="ARBA00007656"/>
    </source>
</evidence>
<accession>A0A7I4EZD6</accession>
<dbReference type="InParanoid" id="A0A7I4EZD6"/>
<dbReference type="Gramene" id="Pp3c10_25090V3.2">
    <property type="protein sequence ID" value="Pp3c10_25090V3.2"/>
    <property type="gene ID" value="Pp3c10_25090"/>
</dbReference>
<dbReference type="GeneID" id="112287189"/>
<evidence type="ECO:0000256" key="6">
    <source>
        <dbReference type="PROSITE-ProRule" id="PRU00278"/>
    </source>
</evidence>
<dbReference type="PANTHER" id="PTHR10657">
    <property type="entry name" value="PEPTIDYL-PROLYL CIS-TRANS ISOMERASE"/>
    <property type="match status" value="1"/>
</dbReference>
<dbReference type="KEGG" id="ppp:112287189"/>
<dbReference type="OrthoDB" id="2530521at2759"/>
<comment type="catalytic activity">
    <reaction evidence="1 7">
        <text>[protein]-peptidylproline (omega=180) = [protein]-peptidylproline (omega=0)</text>
        <dbReference type="Rhea" id="RHEA:16237"/>
        <dbReference type="Rhea" id="RHEA-COMP:10747"/>
        <dbReference type="Rhea" id="RHEA-COMP:10748"/>
        <dbReference type="ChEBI" id="CHEBI:83833"/>
        <dbReference type="ChEBI" id="CHEBI:83834"/>
        <dbReference type="EC" id="5.2.1.8"/>
    </reaction>
</comment>
<keyword evidence="10" id="KW-1185">Reference proteome</keyword>
<proteinExistence type="inferred from homology"/>
<protein>
    <recommendedName>
        <fullName evidence="7">Peptidyl-prolyl cis-trans isomerase</fullName>
        <ecNumber evidence="7">5.2.1.8</ecNumber>
    </recommendedName>
</protein>
<keyword evidence="3 6" id="KW-0697">Rotamase</keyword>
<gene>
    <name evidence="9" type="primary">LOC112287189</name>
</gene>
<dbReference type="EnsemblPlants" id="Pp3c10_25090V3.2">
    <property type="protein sequence ID" value="Pp3c10_25090V3.2"/>
    <property type="gene ID" value="Pp3c10_25090"/>
</dbReference>
<dbReference type="Pfam" id="PF00639">
    <property type="entry name" value="Rotamase"/>
    <property type="match status" value="1"/>
</dbReference>
<dbReference type="InterPro" id="IPR046357">
    <property type="entry name" value="PPIase_dom_sf"/>
</dbReference>
<comment type="function">
    <text evidence="5">Prolyl cis/trans isomerase with specificity for phospho-Ser-Pro bonds.</text>
</comment>
<dbReference type="FunFam" id="3.10.50.40:FF:000010">
    <property type="entry name" value="Peptidyl-prolyl cis-trans isomerase Pin1"/>
    <property type="match status" value="1"/>
</dbReference>
<reference evidence="9 10" key="1">
    <citation type="journal article" date="2008" name="Science">
        <title>The Physcomitrella genome reveals evolutionary insights into the conquest of land by plants.</title>
        <authorList>
            <person name="Rensing S."/>
            <person name="Lang D."/>
            <person name="Zimmer A."/>
            <person name="Terry A."/>
            <person name="Salamov A."/>
            <person name="Shapiro H."/>
            <person name="Nishiyama T."/>
            <person name="Perroud P.-F."/>
            <person name="Lindquist E."/>
            <person name="Kamisugi Y."/>
            <person name="Tanahashi T."/>
            <person name="Sakakibara K."/>
            <person name="Fujita T."/>
            <person name="Oishi K."/>
            <person name="Shin-I T."/>
            <person name="Kuroki Y."/>
            <person name="Toyoda A."/>
            <person name="Suzuki Y."/>
            <person name="Hashimoto A."/>
            <person name="Yamaguchi K."/>
            <person name="Sugano A."/>
            <person name="Kohara Y."/>
            <person name="Fujiyama A."/>
            <person name="Anterola A."/>
            <person name="Aoki S."/>
            <person name="Ashton N."/>
            <person name="Barbazuk W.B."/>
            <person name="Barker E."/>
            <person name="Bennetzen J."/>
            <person name="Bezanilla M."/>
            <person name="Blankenship R."/>
            <person name="Cho S.H."/>
            <person name="Dutcher S."/>
            <person name="Estelle M."/>
            <person name="Fawcett J.A."/>
            <person name="Gundlach H."/>
            <person name="Hanada K."/>
            <person name="Heyl A."/>
            <person name="Hicks K.A."/>
            <person name="Hugh J."/>
            <person name="Lohr M."/>
            <person name="Mayer K."/>
            <person name="Melkozernov A."/>
            <person name="Murata T."/>
            <person name="Nelson D."/>
            <person name="Pils B."/>
            <person name="Prigge M."/>
            <person name="Reiss B."/>
            <person name="Renner T."/>
            <person name="Rombauts S."/>
            <person name="Rushton P."/>
            <person name="Sanderfoot A."/>
            <person name="Schween G."/>
            <person name="Shiu S.-H."/>
            <person name="Stueber K."/>
            <person name="Theodoulou F.L."/>
            <person name="Tu H."/>
            <person name="Van de Peer Y."/>
            <person name="Verrier P.J."/>
            <person name="Waters E."/>
            <person name="Wood A."/>
            <person name="Yang L."/>
            <person name="Cove D."/>
            <person name="Cuming A."/>
            <person name="Hasebe M."/>
            <person name="Lucas S."/>
            <person name="Mishler D.B."/>
            <person name="Reski R."/>
            <person name="Grigoriev I."/>
            <person name="Quatrano R.S."/>
            <person name="Boore J.L."/>
        </authorList>
    </citation>
    <scope>NUCLEOTIDE SEQUENCE [LARGE SCALE GENOMIC DNA]</scope>
    <source>
        <strain evidence="9 10">cv. Gransden 2004</strain>
    </source>
</reference>
<dbReference type="InterPro" id="IPR051370">
    <property type="entry name" value="PPIase_Pin1"/>
</dbReference>
<evidence type="ECO:0000256" key="3">
    <source>
        <dbReference type="ARBA" id="ARBA00023110"/>
    </source>
</evidence>
<dbReference type="PROSITE" id="PS50198">
    <property type="entry name" value="PPIC_PPIASE_2"/>
    <property type="match status" value="1"/>
</dbReference>
<dbReference type="GO" id="GO:0005634">
    <property type="term" value="C:nucleus"/>
    <property type="evidence" value="ECO:0000318"/>
    <property type="project" value="GO_Central"/>
</dbReference>